<evidence type="ECO:0000256" key="3">
    <source>
        <dbReference type="ARBA" id="ARBA00023125"/>
    </source>
</evidence>
<reference evidence="6 7" key="1">
    <citation type="submission" date="2018-11" db="EMBL/GenBank/DDBJ databases">
        <authorList>
            <person name="Criscuolo A."/>
        </authorList>
    </citation>
    <scope>NUCLEOTIDE SEQUENCE [LARGE SCALE GENOMIC DNA]</scope>
    <source>
        <strain evidence="6">ACIP111625</strain>
    </source>
</reference>
<dbReference type="GO" id="GO:0032993">
    <property type="term" value="C:protein-DNA complex"/>
    <property type="evidence" value="ECO:0007669"/>
    <property type="project" value="TreeGrafter"/>
</dbReference>
<dbReference type="GO" id="GO:0003700">
    <property type="term" value="F:DNA-binding transcription factor activity"/>
    <property type="evidence" value="ECO:0007669"/>
    <property type="project" value="InterPro"/>
</dbReference>
<dbReference type="Gene3D" id="1.10.10.10">
    <property type="entry name" value="Winged helix-like DNA-binding domain superfamily/Winged helix DNA-binding domain"/>
    <property type="match status" value="1"/>
</dbReference>
<dbReference type="InterPro" id="IPR036388">
    <property type="entry name" value="WH-like_DNA-bd_sf"/>
</dbReference>
<dbReference type="PANTHER" id="PTHR30346:SF17">
    <property type="entry name" value="LYSR FAMILY TRANSCRIPTIONAL REGULATOR"/>
    <property type="match status" value="1"/>
</dbReference>
<dbReference type="RefSeq" id="WP_124087048.1">
    <property type="nucleotide sequence ID" value="NZ_UXAW01000071.1"/>
</dbReference>
<dbReference type="AlphaFoldDB" id="A0A3P5XDD5"/>
<evidence type="ECO:0000259" key="5">
    <source>
        <dbReference type="PROSITE" id="PS50931"/>
    </source>
</evidence>
<organism evidence="6 7">
    <name type="scientific">Pseudogemmobacter humi</name>
    <dbReference type="NCBI Taxonomy" id="2483812"/>
    <lineage>
        <taxon>Bacteria</taxon>
        <taxon>Pseudomonadati</taxon>
        <taxon>Pseudomonadota</taxon>
        <taxon>Alphaproteobacteria</taxon>
        <taxon>Rhodobacterales</taxon>
        <taxon>Paracoccaceae</taxon>
        <taxon>Pseudogemmobacter</taxon>
    </lineage>
</organism>
<dbReference type="PRINTS" id="PR00039">
    <property type="entry name" value="HTHLYSR"/>
</dbReference>
<keyword evidence="3" id="KW-0238">DNA-binding</keyword>
<dbReference type="OrthoDB" id="9815174at2"/>
<dbReference type="Pfam" id="PF03466">
    <property type="entry name" value="LysR_substrate"/>
    <property type="match status" value="1"/>
</dbReference>
<evidence type="ECO:0000256" key="1">
    <source>
        <dbReference type="ARBA" id="ARBA00009437"/>
    </source>
</evidence>
<dbReference type="InterPro" id="IPR000847">
    <property type="entry name" value="LysR_HTH_N"/>
</dbReference>
<dbReference type="Pfam" id="PF00126">
    <property type="entry name" value="HTH_1"/>
    <property type="match status" value="1"/>
</dbReference>
<dbReference type="EMBL" id="UXAW01000071">
    <property type="protein sequence ID" value="VDC29345.1"/>
    <property type="molecule type" value="Genomic_DNA"/>
</dbReference>
<dbReference type="GO" id="GO:0003677">
    <property type="term" value="F:DNA binding"/>
    <property type="evidence" value="ECO:0007669"/>
    <property type="project" value="UniProtKB-KW"/>
</dbReference>
<dbReference type="PANTHER" id="PTHR30346">
    <property type="entry name" value="TRANSCRIPTIONAL DUAL REGULATOR HCAR-RELATED"/>
    <property type="match status" value="1"/>
</dbReference>
<sequence>MNIRQLKYFVAVAEELNIGRAAQRLNVSQPPVTRQIQQMEEELKAPLFIRNPRGVELTQAGEILLAEARNIIGLMDQAGQRVLRAARGDLGRLDVGIFGSAIVGIIPGIIQAFKQLYPNVHIMLHPMDKMRQVEALLNRTIDVGFNRLLDPEPGISIEEISRERILATVSASRPGGDRPVSLASLAKEPLILFPASRAPGFVEAVADLFRSNGFTPQVGQVVGDAFTGMALVASGFGNCLVPESISSVTMPGVAFRQLDLAEPVTVDLSCIWREGDSSPVLQNFLAVARDWAGRNPVGNK</sequence>
<protein>
    <submittedName>
        <fullName evidence="6">HTH-type transcriptional regulator TfdS</fullName>
    </submittedName>
</protein>
<comment type="similarity">
    <text evidence="1">Belongs to the LysR transcriptional regulatory family.</text>
</comment>
<dbReference type="FunFam" id="1.10.10.10:FF:000001">
    <property type="entry name" value="LysR family transcriptional regulator"/>
    <property type="match status" value="1"/>
</dbReference>
<dbReference type="PROSITE" id="PS50931">
    <property type="entry name" value="HTH_LYSR"/>
    <property type="match status" value="1"/>
</dbReference>
<accession>A0A3P5XDD5</accession>
<evidence type="ECO:0000313" key="7">
    <source>
        <dbReference type="Proteomes" id="UP000277498"/>
    </source>
</evidence>
<proteinExistence type="inferred from homology"/>
<dbReference type="InterPro" id="IPR005119">
    <property type="entry name" value="LysR_subst-bd"/>
</dbReference>
<dbReference type="Proteomes" id="UP000277498">
    <property type="component" value="Unassembled WGS sequence"/>
</dbReference>
<dbReference type="SUPFAM" id="SSF46785">
    <property type="entry name" value="Winged helix' DNA-binding domain"/>
    <property type="match status" value="1"/>
</dbReference>
<evidence type="ECO:0000256" key="2">
    <source>
        <dbReference type="ARBA" id="ARBA00023015"/>
    </source>
</evidence>
<gene>
    <name evidence="6" type="primary">tfdS</name>
    <name evidence="6" type="ORF">XINFAN_02302</name>
</gene>
<dbReference type="SUPFAM" id="SSF53850">
    <property type="entry name" value="Periplasmic binding protein-like II"/>
    <property type="match status" value="1"/>
</dbReference>
<feature type="domain" description="HTH lysR-type" evidence="5">
    <location>
        <begin position="1"/>
        <end position="58"/>
    </location>
</feature>
<keyword evidence="2" id="KW-0805">Transcription regulation</keyword>
<dbReference type="Gene3D" id="3.40.190.10">
    <property type="entry name" value="Periplasmic binding protein-like II"/>
    <property type="match status" value="2"/>
</dbReference>
<keyword evidence="7" id="KW-1185">Reference proteome</keyword>
<name>A0A3P5XDD5_9RHOB</name>
<evidence type="ECO:0000256" key="4">
    <source>
        <dbReference type="ARBA" id="ARBA00023163"/>
    </source>
</evidence>
<evidence type="ECO:0000313" key="6">
    <source>
        <dbReference type="EMBL" id="VDC29345.1"/>
    </source>
</evidence>
<dbReference type="InterPro" id="IPR036390">
    <property type="entry name" value="WH_DNA-bd_sf"/>
</dbReference>
<keyword evidence="4" id="KW-0804">Transcription</keyword>